<comment type="caution">
    <text evidence="1">The sequence shown here is derived from an EMBL/GenBank/DDBJ whole genome shotgun (WGS) entry which is preliminary data.</text>
</comment>
<dbReference type="EMBL" id="VFPA01000001">
    <property type="protein sequence ID" value="TQM16368.1"/>
    <property type="molecule type" value="Genomic_DNA"/>
</dbReference>
<dbReference type="Proteomes" id="UP000315677">
    <property type="component" value="Unassembled WGS sequence"/>
</dbReference>
<gene>
    <name evidence="1" type="ORF">FB558_3181</name>
</gene>
<sequence length="160" mass="17777">MTGFRIAVRRCLALLGRRGPAAAPDPGPGLVHALRAEVEAQLTRVELRRAELPRGAERAVRRVVRALRVVLDRLDEVFDDGVDRVAAPERLADAVVIVRTELAELLDGWFAQPVEMAGDELVARLALVGDRAERLAARVPDIHARRAEDLTRELRRRYGP</sequence>
<protein>
    <submittedName>
        <fullName evidence="1">Uncharacterized protein</fullName>
    </submittedName>
</protein>
<evidence type="ECO:0000313" key="2">
    <source>
        <dbReference type="Proteomes" id="UP000315677"/>
    </source>
</evidence>
<keyword evidence="2" id="KW-1185">Reference proteome</keyword>
<proteinExistence type="predicted"/>
<dbReference type="RefSeq" id="WP_142053366.1">
    <property type="nucleotide sequence ID" value="NZ_VFPA01000001.1"/>
</dbReference>
<reference evidence="1 2" key="1">
    <citation type="submission" date="2019-06" db="EMBL/GenBank/DDBJ databases">
        <title>Sequencing the genomes of 1000 actinobacteria strains.</title>
        <authorList>
            <person name="Klenk H.-P."/>
        </authorList>
    </citation>
    <scope>NUCLEOTIDE SEQUENCE [LARGE SCALE GENOMIC DNA]</scope>
    <source>
        <strain evidence="1 2">DSM 45301</strain>
    </source>
</reference>
<name>A0A543E435_9PSEU</name>
<accession>A0A543E435</accession>
<dbReference type="AlphaFoldDB" id="A0A543E435"/>
<dbReference type="OrthoDB" id="3579287at2"/>
<evidence type="ECO:0000313" key="1">
    <source>
        <dbReference type="EMBL" id="TQM16368.1"/>
    </source>
</evidence>
<organism evidence="1 2">
    <name type="scientific">Pseudonocardia kunmingensis</name>
    <dbReference type="NCBI Taxonomy" id="630975"/>
    <lineage>
        <taxon>Bacteria</taxon>
        <taxon>Bacillati</taxon>
        <taxon>Actinomycetota</taxon>
        <taxon>Actinomycetes</taxon>
        <taxon>Pseudonocardiales</taxon>
        <taxon>Pseudonocardiaceae</taxon>
        <taxon>Pseudonocardia</taxon>
    </lineage>
</organism>